<feature type="region of interest" description="Disordered" evidence="1">
    <location>
        <begin position="33"/>
        <end position="60"/>
    </location>
</feature>
<feature type="compositionally biased region" description="Low complexity" evidence="1">
    <location>
        <begin position="45"/>
        <end position="55"/>
    </location>
</feature>
<gene>
    <name evidence="2" type="ORF">HZA61_00765</name>
</gene>
<organism evidence="2 3">
    <name type="scientific">Eiseniibacteriota bacterium</name>
    <dbReference type="NCBI Taxonomy" id="2212470"/>
    <lineage>
        <taxon>Bacteria</taxon>
        <taxon>Candidatus Eiseniibacteriota</taxon>
    </lineage>
</organism>
<comment type="caution">
    <text evidence="2">The sequence shown here is derived from an EMBL/GenBank/DDBJ whole genome shotgun (WGS) entry which is preliminary data.</text>
</comment>
<dbReference type="AlphaFoldDB" id="A0A933W0I7"/>
<evidence type="ECO:0000313" key="3">
    <source>
        <dbReference type="Proteomes" id="UP000696931"/>
    </source>
</evidence>
<protein>
    <submittedName>
        <fullName evidence="2">Uncharacterized protein</fullName>
    </submittedName>
</protein>
<name>A0A933W0I7_UNCEI</name>
<dbReference type="EMBL" id="JACRIW010000007">
    <property type="protein sequence ID" value="MBI5167995.1"/>
    <property type="molecule type" value="Genomic_DNA"/>
</dbReference>
<reference evidence="2" key="1">
    <citation type="submission" date="2020-07" db="EMBL/GenBank/DDBJ databases">
        <title>Huge and variable diversity of episymbiotic CPR bacteria and DPANN archaea in groundwater ecosystems.</title>
        <authorList>
            <person name="He C.Y."/>
            <person name="Keren R."/>
            <person name="Whittaker M."/>
            <person name="Farag I.F."/>
            <person name="Doudna J."/>
            <person name="Cate J.H.D."/>
            <person name="Banfield J.F."/>
        </authorList>
    </citation>
    <scope>NUCLEOTIDE SEQUENCE</scope>
    <source>
        <strain evidence="2">NC_groundwater_1813_Pr3_B-0.1um_71_17</strain>
    </source>
</reference>
<evidence type="ECO:0000313" key="2">
    <source>
        <dbReference type="EMBL" id="MBI5167995.1"/>
    </source>
</evidence>
<proteinExistence type="predicted"/>
<accession>A0A933W0I7</accession>
<sequence>MRPLPPRRRIATLVPIFIAVWIAVFTANRQRGERAPAPAAPPPAVATAPAAPRATQDAGWGADVGFRSHERLAEHFQKHGREVGAANEADYLRMAQALRDAAAGGNVEELKRDDGVTCRFDRASGCFLAFNDDGTIRTFFRPRDGQRYFERQADRPARAP</sequence>
<dbReference type="Proteomes" id="UP000696931">
    <property type="component" value="Unassembled WGS sequence"/>
</dbReference>
<evidence type="ECO:0000256" key="1">
    <source>
        <dbReference type="SAM" id="MobiDB-lite"/>
    </source>
</evidence>